<comment type="caution">
    <text evidence="2">The sequence shown here is derived from an EMBL/GenBank/DDBJ whole genome shotgun (WGS) entry which is preliminary data.</text>
</comment>
<evidence type="ECO:0000313" key="2">
    <source>
        <dbReference type="EMBL" id="MBD5779166.1"/>
    </source>
</evidence>
<dbReference type="Proteomes" id="UP000622317">
    <property type="component" value="Unassembled WGS sequence"/>
</dbReference>
<evidence type="ECO:0000313" key="3">
    <source>
        <dbReference type="Proteomes" id="UP000622317"/>
    </source>
</evidence>
<evidence type="ECO:0000256" key="1">
    <source>
        <dbReference type="SAM" id="MobiDB-lite"/>
    </source>
</evidence>
<dbReference type="RefSeq" id="WP_191616302.1">
    <property type="nucleotide sequence ID" value="NZ_JACYFG010000007.1"/>
</dbReference>
<feature type="region of interest" description="Disordered" evidence="1">
    <location>
        <begin position="1"/>
        <end position="28"/>
    </location>
</feature>
<proteinExistence type="predicted"/>
<dbReference type="EMBL" id="JACYFG010000007">
    <property type="protein sequence ID" value="MBD5779166.1"/>
    <property type="molecule type" value="Genomic_DNA"/>
</dbReference>
<accession>A0A927F8G0</accession>
<feature type="compositionally biased region" description="Low complexity" evidence="1">
    <location>
        <begin position="10"/>
        <end position="28"/>
    </location>
</feature>
<keyword evidence="3" id="KW-1185">Reference proteome</keyword>
<organism evidence="2 3">
    <name type="scientific">Pelagicoccus enzymogenes</name>
    <dbReference type="NCBI Taxonomy" id="2773457"/>
    <lineage>
        <taxon>Bacteria</taxon>
        <taxon>Pseudomonadati</taxon>
        <taxon>Verrucomicrobiota</taxon>
        <taxon>Opitutia</taxon>
        <taxon>Puniceicoccales</taxon>
        <taxon>Pelagicoccaceae</taxon>
        <taxon>Pelagicoccus</taxon>
    </lineage>
</organism>
<dbReference type="AlphaFoldDB" id="A0A927F8G0"/>
<sequence>MIQTLTSGTPTQSTASSQRAASQAQAPARSFEEIADQYWSNEQRGSALNYLRSLSRDELETVGEQHRFAHTIPTLTGISSEGANNLLRLKGETIDENRDGIDEVGEARTFRFPNSNTPENVKAAWEEATADLGEGEMLMTMATFLPLPQFETDAAGRVTRVINPGDPDYVNRMEQPDYSYARTVENKLRALDDPSNPPNDYQYYLKAKEFYQNLLDSFQRHGVR</sequence>
<protein>
    <submittedName>
        <fullName evidence="2">Uncharacterized protein</fullName>
    </submittedName>
</protein>
<name>A0A927F8G0_9BACT</name>
<gene>
    <name evidence="2" type="ORF">IEN85_06645</name>
</gene>
<reference evidence="2" key="1">
    <citation type="submission" date="2020-09" db="EMBL/GenBank/DDBJ databases">
        <title>Pelagicoccus enzymogenes sp. nov. with an EPS production, isolated from marine sediment.</title>
        <authorList>
            <person name="Feng X."/>
        </authorList>
    </citation>
    <scope>NUCLEOTIDE SEQUENCE</scope>
    <source>
        <strain evidence="2">NFK12</strain>
    </source>
</reference>